<name>A0A1I3Z5C0_9HYPH</name>
<comment type="subcellular location">
    <subcellularLocation>
        <location evidence="4 14">Cytoplasm</location>
    </subcellularLocation>
</comment>
<dbReference type="GO" id="GO:0004523">
    <property type="term" value="F:RNA-DNA hybrid ribonuclease activity"/>
    <property type="evidence" value="ECO:0007669"/>
    <property type="project" value="UniProtKB-UniRule"/>
</dbReference>
<evidence type="ECO:0000256" key="9">
    <source>
        <dbReference type="ARBA" id="ARBA00022722"/>
    </source>
</evidence>
<evidence type="ECO:0000256" key="5">
    <source>
        <dbReference type="ARBA" id="ARBA00007383"/>
    </source>
</evidence>
<protein>
    <recommendedName>
        <fullName evidence="7 14">Ribonuclease HII</fullName>
        <shortName evidence="14">RNase HII</shortName>
        <ecNumber evidence="6 14">3.1.26.4</ecNumber>
    </recommendedName>
</protein>
<dbReference type="InterPro" id="IPR001352">
    <property type="entry name" value="RNase_HII/HIII"/>
</dbReference>
<comment type="cofactor">
    <cofactor evidence="2">
        <name>Mg(2+)</name>
        <dbReference type="ChEBI" id="CHEBI:18420"/>
    </cofactor>
</comment>
<evidence type="ECO:0000256" key="6">
    <source>
        <dbReference type="ARBA" id="ARBA00012180"/>
    </source>
</evidence>
<evidence type="ECO:0000256" key="1">
    <source>
        <dbReference type="ARBA" id="ARBA00000077"/>
    </source>
</evidence>
<dbReference type="GO" id="GO:0005737">
    <property type="term" value="C:cytoplasm"/>
    <property type="evidence" value="ECO:0007669"/>
    <property type="project" value="UniProtKB-SubCell"/>
</dbReference>
<dbReference type="InterPro" id="IPR012337">
    <property type="entry name" value="RNaseH-like_sf"/>
</dbReference>
<evidence type="ECO:0000313" key="18">
    <source>
        <dbReference type="EMBL" id="SFK38861.1"/>
    </source>
</evidence>
<dbReference type="GO" id="GO:0006298">
    <property type="term" value="P:mismatch repair"/>
    <property type="evidence" value="ECO:0007669"/>
    <property type="project" value="TreeGrafter"/>
</dbReference>
<dbReference type="GO" id="GO:0043137">
    <property type="term" value="P:DNA replication, removal of RNA primer"/>
    <property type="evidence" value="ECO:0007669"/>
    <property type="project" value="TreeGrafter"/>
</dbReference>
<comment type="cofactor">
    <cofactor evidence="14 15">
        <name>Mn(2+)</name>
        <dbReference type="ChEBI" id="CHEBI:29035"/>
    </cofactor>
    <cofactor evidence="14 15">
        <name>Mg(2+)</name>
        <dbReference type="ChEBI" id="CHEBI:18420"/>
    </cofactor>
    <text evidence="14 15">Manganese or magnesium. Binds 1 divalent metal ion per monomer in the absence of substrate. May bind a second metal ion after substrate binding.</text>
</comment>
<evidence type="ECO:0000256" key="3">
    <source>
        <dbReference type="ARBA" id="ARBA00004065"/>
    </source>
</evidence>
<evidence type="ECO:0000256" key="16">
    <source>
        <dbReference type="RuleBase" id="RU003515"/>
    </source>
</evidence>
<comment type="similarity">
    <text evidence="5 14 16">Belongs to the RNase HII family.</text>
</comment>
<reference evidence="18 19" key="1">
    <citation type="submission" date="2016-10" db="EMBL/GenBank/DDBJ databases">
        <authorList>
            <person name="de Groot N.N."/>
        </authorList>
    </citation>
    <scope>NUCLEOTIDE SEQUENCE [LARGE SCALE GENOMIC DNA]</scope>
    <source>
        <strain evidence="18 19">NE2</strain>
    </source>
</reference>
<evidence type="ECO:0000256" key="11">
    <source>
        <dbReference type="ARBA" id="ARBA00022759"/>
    </source>
</evidence>
<evidence type="ECO:0000259" key="17">
    <source>
        <dbReference type="PROSITE" id="PS51975"/>
    </source>
</evidence>
<accession>A0A1I3Z5C0</accession>
<dbReference type="HAMAP" id="MF_00052_B">
    <property type="entry name" value="RNase_HII_B"/>
    <property type="match status" value="1"/>
</dbReference>
<dbReference type="Proteomes" id="UP000198755">
    <property type="component" value="Unassembled WGS sequence"/>
</dbReference>
<dbReference type="EMBL" id="FOSN01000007">
    <property type="protein sequence ID" value="SFK38861.1"/>
    <property type="molecule type" value="Genomic_DNA"/>
</dbReference>
<dbReference type="InterPro" id="IPR024567">
    <property type="entry name" value="RNase_HII/HIII_dom"/>
</dbReference>
<gene>
    <name evidence="14" type="primary">rnhB</name>
    <name evidence="18" type="ORF">SAMN05444581_10763</name>
</gene>
<sequence>MSGETRGSRPGGGNAMAKPDFSVERKLLKAGVWPVAGVDEAGRGPLAGPVAAAAVILDPLNLPRGLNDSKLLPPPTRERLYEEILKRALCVSVAFASAAEIDAINIRQATLEAMRRALRALAAAPCYVLFDGNDAPAGAPCPGEAIVKGDGAVLSIAAASIVAKVTRDRLMTRLCAVHPVYGFSQHAGYGTPRHLAAIEEHGPCPYHRLSFRPFRIG</sequence>
<dbReference type="GO" id="GO:0032299">
    <property type="term" value="C:ribonuclease H2 complex"/>
    <property type="evidence" value="ECO:0007669"/>
    <property type="project" value="TreeGrafter"/>
</dbReference>
<dbReference type="NCBIfam" id="NF000595">
    <property type="entry name" value="PRK00015.1-3"/>
    <property type="match status" value="1"/>
</dbReference>
<evidence type="ECO:0000256" key="8">
    <source>
        <dbReference type="ARBA" id="ARBA00022490"/>
    </source>
</evidence>
<evidence type="ECO:0000256" key="2">
    <source>
        <dbReference type="ARBA" id="ARBA00001946"/>
    </source>
</evidence>
<comment type="function">
    <text evidence="3 14 16">Endonuclease that specifically degrades the RNA of RNA-DNA hybrids.</text>
</comment>
<feature type="binding site" evidence="14 15">
    <location>
        <position position="40"/>
    </location>
    <ligand>
        <name>a divalent metal cation</name>
        <dbReference type="ChEBI" id="CHEBI:60240"/>
    </ligand>
</feature>
<proteinExistence type="inferred from homology"/>
<dbReference type="EC" id="3.1.26.4" evidence="6 14"/>
<keyword evidence="8 14" id="KW-0963">Cytoplasm</keyword>
<dbReference type="OrthoDB" id="9803420at2"/>
<feature type="binding site" evidence="14 15">
    <location>
        <position position="131"/>
    </location>
    <ligand>
        <name>a divalent metal cation</name>
        <dbReference type="ChEBI" id="CHEBI:60240"/>
    </ligand>
</feature>
<dbReference type="Gene3D" id="3.30.420.10">
    <property type="entry name" value="Ribonuclease H-like superfamily/Ribonuclease H"/>
    <property type="match status" value="1"/>
</dbReference>
<evidence type="ECO:0000256" key="12">
    <source>
        <dbReference type="ARBA" id="ARBA00022801"/>
    </source>
</evidence>
<dbReference type="InterPro" id="IPR022898">
    <property type="entry name" value="RNase_HII"/>
</dbReference>
<dbReference type="GO" id="GO:0003723">
    <property type="term" value="F:RNA binding"/>
    <property type="evidence" value="ECO:0007669"/>
    <property type="project" value="UniProtKB-UniRule"/>
</dbReference>
<keyword evidence="11 14" id="KW-0255">Endonuclease</keyword>
<dbReference type="SUPFAM" id="SSF53098">
    <property type="entry name" value="Ribonuclease H-like"/>
    <property type="match status" value="1"/>
</dbReference>
<organism evidence="18 19">
    <name type="scientific">Methylocapsa palsarum</name>
    <dbReference type="NCBI Taxonomy" id="1612308"/>
    <lineage>
        <taxon>Bacteria</taxon>
        <taxon>Pseudomonadati</taxon>
        <taxon>Pseudomonadota</taxon>
        <taxon>Alphaproteobacteria</taxon>
        <taxon>Hyphomicrobiales</taxon>
        <taxon>Beijerinckiaceae</taxon>
        <taxon>Methylocapsa</taxon>
    </lineage>
</organism>
<dbReference type="CDD" id="cd07182">
    <property type="entry name" value="RNase_HII_bacteria_HII_like"/>
    <property type="match status" value="1"/>
</dbReference>
<evidence type="ECO:0000256" key="7">
    <source>
        <dbReference type="ARBA" id="ARBA00019179"/>
    </source>
</evidence>
<dbReference type="PANTHER" id="PTHR10954:SF18">
    <property type="entry name" value="RIBONUCLEASE HII"/>
    <property type="match status" value="1"/>
</dbReference>
<feature type="binding site" evidence="14 15">
    <location>
        <position position="39"/>
    </location>
    <ligand>
        <name>a divalent metal cation</name>
        <dbReference type="ChEBI" id="CHEBI:60240"/>
    </ligand>
</feature>
<feature type="domain" description="RNase H type-2" evidence="17">
    <location>
        <begin position="33"/>
        <end position="217"/>
    </location>
</feature>
<evidence type="ECO:0000256" key="4">
    <source>
        <dbReference type="ARBA" id="ARBA00004496"/>
    </source>
</evidence>
<dbReference type="Pfam" id="PF01351">
    <property type="entry name" value="RNase_HII"/>
    <property type="match status" value="1"/>
</dbReference>
<evidence type="ECO:0000256" key="14">
    <source>
        <dbReference type="HAMAP-Rule" id="MF_00052"/>
    </source>
</evidence>
<keyword evidence="12 14" id="KW-0378">Hydrolase</keyword>
<dbReference type="PANTHER" id="PTHR10954">
    <property type="entry name" value="RIBONUCLEASE H2 SUBUNIT A"/>
    <property type="match status" value="1"/>
</dbReference>
<keyword evidence="19" id="KW-1185">Reference proteome</keyword>
<evidence type="ECO:0000256" key="10">
    <source>
        <dbReference type="ARBA" id="ARBA00022723"/>
    </source>
</evidence>
<comment type="catalytic activity">
    <reaction evidence="1 14 15 16">
        <text>Endonucleolytic cleavage to 5'-phosphomonoester.</text>
        <dbReference type="EC" id="3.1.26.4"/>
    </reaction>
</comment>
<dbReference type="AlphaFoldDB" id="A0A1I3Z5C0"/>
<dbReference type="STRING" id="1612308.SAMN05444581_10763"/>
<evidence type="ECO:0000313" key="19">
    <source>
        <dbReference type="Proteomes" id="UP000198755"/>
    </source>
</evidence>
<keyword evidence="10 14" id="KW-0479">Metal-binding</keyword>
<dbReference type="GO" id="GO:0030145">
    <property type="term" value="F:manganese ion binding"/>
    <property type="evidence" value="ECO:0007669"/>
    <property type="project" value="UniProtKB-UniRule"/>
</dbReference>
<evidence type="ECO:0000256" key="15">
    <source>
        <dbReference type="PROSITE-ProRule" id="PRU01319"/>
    </source>
</evidence>
<dbReference type="InterPro" id="IPR036397">
    <property type="entry name" value="RNaseH_sf"/>
</dbReference>
<dbReference type="PROSITE" id="PS51975">
    <property type="entry name" value="RNASE_H_2"/>
    <property type="match status" value="1"/>
</dbReference>
<evidence type="ECO:0000256" key="13">
    <source>
        <dbReference type="ARBA" id="ARBA00023211"/>
    </source>
</evidence>
<keyword evidence="13 14" id="KW-0464">Manganese</keyword>
<keyword evidence="9 14" id="KW-0540">Nuclease</keyword>